<dbReference type="EC" id="2.7.13.3" evidence="2"/>
<accession>A0ABU2JK54</accession>
<dbReference type="EMBL" id="JAVREO010000002">
    <property type="protein sequence ID" value="MDT0265297.1"/>
    <property type="molecule type" value="Genomic_DNA"/>
</dbReference>
<dbReference type="Proteomes" id="UP001183410">
    <property type="component" value="Unassembled WGS sequence"/>
</dbReference>
<keyword evidence="5" id="KW-0547">Nucleotide-binding</keyword>
<evidence type="ECO:0000256" key="4">
    <source>
        <dbReference type="ARBA" id="ARBA00022679"/>
    </source>
</evidence>
<evidence type="ECO:0000256" key="6">
    <source>
        <dbReference type="ARBA" id="ARBA00022777"/>
    </source>
</evidence>
<protein>
    <recommendedName>
        <fullName evidence="2">histidine kinase</fullName>
        <ecNumber evidence="2">2.7.13.3</ecNumber>
    </recommendedName>
</protein>
<dbReference type="PANTHER" id="PTHR24421">
    <property type="entry name" value="NITRATE/NITRITE SENSOR PROTEIN NARX-RELATED"/>
    <property type="match status" value="1"/>
</dbReference>
<keyword evidence="6 10" id="KW-0418">Kinase</keyword>
<dbReference type="RefSeq" id="WP_311664500.1">
    <property type="nucleotide sequence ID" value="NZ_JAVREO010000002.1"/>
</dbReference>
<dbReference type="Gene3D" id="3.30.565.10">
    <property type="entry name" value="Histidine kinase-like ATPase, C-terminal domain"/>
    <property type="match status" value="1"/>
</dbReference>
<evidence type="ECO:0000256" key="5">
    <source>
        <dbReference type="ARBA" id="ARBA00022741"/>
    </source>
</evidence>
<comment type="caution">
    <text evidence="10">The sequence shown here is derived from an EMBL/GenBank/DDBJ whole genome shotgun (WGS) entry which is preliminary data.</text>
</comment>
<evidence type="ECO:0000256" key="1">
    <source>
        <dbReference type="ARBA" id="ARBA00000085"/>
    </source>
</evidence>
<name>A0ABU2JK54_9ACTN</name>
<evidence type="ECO:0000256" key="3">
    <source>
        <dbReference type="ARBA" id="ARBA00022553"/>
    </source>
</evidence>
<dbReference type="Gene3D" id="1.20.5.1930">
    <property type="match status" value="1"/>
</dbReference>
<comment type="catalytic activity">
    <reaction evidence="1">
        <text>ATP + protein L-histidine = ADP + protein N-phospho-L-histidine.</text>
        <dbReference type="EC" id="2.7.13.3"/>
    </reaction>
</comment>
<keyword evidence="8" id="KW-0902">Two-component regulatory system</keyword>
<evidence type="ECO:0000256" key="7">
    <source>
        <dbReference type="ARBA" id="ARBA00022840"/>
    </source>
</evidence>
<proteinExistence type="predicted"/>
<organism evidence="10 11">
    <name type="scientific">Streptomyces chisholmiae</name>
    <dbReference type="NCBI Taxonomy" id="3075540"/>
    <lineage>
        <taxon>Bacteria</taxon>
        <taxon>Bacillati</taxon>
        <taxon>Actinomycetota</taxon>
        <taxon>Actinomycetes</taxon>
        <taxon>Kitasatosporales</taxon>
        <taxon>Streptomycetaceae</taxon>
        <taxon>Streptomyces</taxon>
    </lineage>
</organism>
<keyword evidence="3" id="KW-0597">Phosphoprotein</keyword>
<dbReference type="CDD" id="cd16917">
    <property type="entry name" value="HATPase_UhpB-NarQ-NarX-like"/>
    <property type="match status" value="1"/>
</dbReference>
<evidence type="ECO:0000313" key="10">
    <source>
        <dbReference type="EMBL" id="MDT0265297.1"/>
    </source>
</evidence>
<feature type="domain" description="Signal transduction histidine kinase subgroup 3 dimerisation and phosphoacceptor" evidence="9">
    <location>
        <begin position="95"/>
        <end position="160"/>
    </location>
</feature>
<keyword evidence="11" id="KW-1185">Reference proteome</keyword>
<dbReference type="InterPro" id="IPR050482">
    <property type="entry name" value="Sensor_HK_TwoCompSys"/>
</dbReference>
<evidence type="ECO:0000256" key="2">
    <source>
        <dbReference type="ARBA" id="ARBA00012438"/>
    </source>
</evidence>
<evidence type="ECO:0000256" key="8">
    <source>
        <dbReference type="ARBA" id="ARBA00023012"/>
    </source>
</evidence>
<sequence>MPVLAYAVLPARHTPSDGCPWGGLAPWPVDIPLVLASALVSAGRALLRGSGLAPVPCAALTDVIAWLLSNSAARTRAHAGEPPTEAETEAVTAKRLSVARETHGTIAHGIGVVAVRAGAAARVVASRPAGAREPMLTAEWVGRETSAGPRRTLGALREADRAPAAIAAERSPGRALDGLPEGLADVPRSVETVSAVEVRAEVCCRGRRRPRPVETELAAFRVGQESVTNVVRRADADCGESHIDSGEAELAIEIRDRGQGSAGGAVSGYGLAGMAERVPLLRDGLAGPRPERGVPVAARLPVPVAAAVGRAAEPAGGAG</sequence>
<dbReference type="PANTHER" id="PTHR24421:SF10">
    <property type="entry name" value="NITRATE_NITRITE SENSOR PROTEIN NARQ"/>
    <property type="match status" value="1"/>
</dbReference>
<gene>
    <name evidence="10" type="ORF">RM844_03220</name>
</gene>
<dbReference type="Pfam" id="PF07730">
    <property type="entry name" value="HisKA_3"/>
    <property type="match status" value="1"/>
</dbReference>
<dbReference type="InterPro" id="IPR011712">
    <property type="entry name" value="Sig_transdc_His_kin_sub3_dim/P"/>
</dbReference>
<keyword evidence="7" id="KW-0067">ATP-binding</keyword>
<dbReference type="InterPro" id="IPR036890">
    <property type="entry name" value="HATPase_C_sf"/>
</dbReference>
<evidence type="ECO:0000313" key="11">
    <source>
        <dbReference type="Proteomes" id="UP001183410"/>
    </source>
</evidence>
<dbReference type="GO" id="GO:0016301">
    <property type="term" value="F:kinase activity"/>
    <property type="evidence" value="ECO:0007669"/>
    <property type="project" value="UniProtKB-KW"/>
</dbReference>
<evidence type="ECO:0000259" key="9">
    <source>
        <dbReference type="Pfam" id="PF07730"/>
    </source>
</evidence>
<keyword evidence="4" id="KW-0808">Transferase</keyword>
<reference evidence="11" key="1">
    <citation type="submission" date="2023-07" db="EMBL/GenBank/DDBJ databases">
        <title>30 novel species of actinomycetes from the DSMZ collection.</title>
        <authorList>
            <person name="Nouioui I."/>
        </authorList>
    </citation>
    <scope>NUCLEOTIDE SEQUENCE [LARGE SCALE GENOMIC DNA]</scope>
    <source>
        <strain evidence="11">DSM 44915</strain>
    </source>
</reference>